<dbReference type="InterPro" id="IPR058792">
    <property type="entry name" value="Beta-barrel_RND_2"/>
</dbReference>
<organism evidence="6 7">
    <name type="scientific">Apibacter mensalis</name>
    <dbReference type="NCBI Taxonomy" id="1586267"/>
    <lineage>
        <taxon>Bacteria</taxon>
        <taxon>Pseudomonadati</taxon>
        <taxon>Bacteroidota</taxon>
        <taxon>Flavobacteriia</taxon>
        <taxon>Flavobacteriales</taxon>
        <taxon>Weeksellaceae</taxon>
        <taxon>Apibacter</taxon>
    </lineage>
</organism>
<dbReference type="GO" id="GO:0060003">
    <property type="term" value="P:copper ion export"/>
    <property type="evidence" value="ECO:0007669"/>
    <property type="project" value="TreeGrafter"/>
</dbReference>
<keyword evidence="7" id="KW-1185">Reference proteome</keyword>
<dbReference type="GO" id="GO:0016020">
    <property type="term" value="C:membrane"/>
    <property type="evidence" value="ECO:0007669"/>
    <property type="project" value="InterPro"/>
</dbReference>
<evidence type="ECO:0000256" key="1">
    <source>
        <dbReference type="ARBA" id="ARBA00009477"/>
    </source>
</evidence>
<keyword evidence="3" id="KW-0175">Coiled coil</keyword>
<dbReference type="NCBIfam" id="TIGR01730">
    <property type="entry name" value="RND_mfp"/>
    <property type="match status" value="1"/>
</dbReference>
<dbReference type="RefSeq" id="WP_055424804.1">
    <property type="nucleotide sequence ID" value="NZ_FCOR01000002.1"/>
</dbReference>
<dbReference type="SUPFAM" id="SSF111369">
    <property type="entry name" value="HlyD-like secretion proteins"/>
    <property type="match status" value="1"/>
</dbReference>
<dbReference type="Pfam" id="PF25954">
    <property type="entry name" value="Beta-barrel_RND_2"/>
    <property type="match status" value="1"/>
</dbReference>
<sequence>MKKNIYILSVLALTISCTDVKDKYSQVQEEKAINQSFFKHVKTVKAELKPQEEELTLTGKVEYDPDKIVNYVPLINGVVTKTYFSLGDQVKQGQVLANVRSLEVNSLHSEKSGLQSELEVARRELKSAESMYKDNMLSESELVEARAKVKQAEAALGRVHTDMSVIGSNANGTSSIVSPMSGYIINKNITSGSTISPDGEPIFTVADLSKVWVIANVYASNLQFVKVGIPVEMSSLSYPGEVFQGTIQSVSQVFDSEEKVLKARIVMENSNLKFKPEMSMTIKLKNNTENMKVSVPINALIFDDDKYYVIVEESKEKFKVKEVRLQGHNEQTAYIFSGLSNGENVVIKNQLLIYSALKNK</sequence>
<reference evidence="6 7" key="1">
    <citation type="submission" date="2016-01" db="EMBL/GenBank/DDBJ databases">
        <authorList>
            <person name="McClelland M."/>
            <person name="Jain A."/>
            <person name="Saraogi P."/>
            <person name="Mendelson R."/>
            <person name="Westerman R."/>
            <person name="SanMiguel P."/>
            <person name="Csonka L."/>
        </authorList>
    </citation>
    <scope>NUCLEOTIDE SEQUENCE [LARGE SCALE GENOMIC DNA]</scope>
    <source>
        <strain evidence="6 7">R-53146</strain>
    </source>
</reference>
<dbReference type="Gene3D" id="2.40.30.170">
    <property type="match status" value="1"/>
</dbReference>
<name>A0A0X3AML3_9FLAO</name>
<dbReference type="PROSITE" id="PS51257">
    <property type="entry name" value="PROKAR_LIPOPROTEIN"/>
    <property type="match status" value="1"/>
</dbReference>
<dbReference type="Proteomes" id="UP000182761">
    <property type="component" value="Unassembled WGS sequence"/>
</dbReference>
<feature type="coiled-coil region" evidence="3">
    <location>
        <begin position="104"/>
        <end position="155"/>
    </location>
</feature>
<dbReference type="Gene3D" id="2.40.50.100">
    <property type="match status" value="1"/>
</dbReference>
<dbReference type="AlphaFoldDB" id="A0A0X3AML3"/>
<dbReference type="STRING" id="1586267.GCA_001418685_00399"/>
<evidence type="ECO:0000256" key="2">
    <source>
        <dbReference type="ARBA" id="ARBA00022448"/>
    </source>
</evidence>
<protein>
    <submittedName>
        <fullName evidence="6">Membrane fusion protein, cobalt-zinc-cadmium efflux system</fullName>
    </submittedName>
</protein>
<dbReference type="EMBL" id="FCOR01000002">
    <property type="protein sequence ID" value="CVK15574.1"/>
    <property type="molecule type" value="Genomic_DNA"/>
</dbReference>
<dbReference type="InterPro" id="IPR051909">
    <property type="entry name" value="MFP_Cation_Efflux"/>
</dbReference>
<dbReference type="OrthoDB" id="9806939at2"/>
<accession>A0A0X3AML3</accession>
<dbReference type="InterPro" id="IPR058647">
    <property type="entry name" value="BSH_CzcB-like"/>
</dbReference>
<evidence type="ECO:0000256" key="3">
    <source>
        <dbReference type="SAM" id="Coils"/>
    </source>
</evidence>
<proteinExistence type="inferred from homology"/>
<evidence type="ECO:0000259" key="4">
    <source>
        <dbReference type="Pfam" id="PF25954"/>
    </source>
</evidence>
<feature type="domain" description="CzcB-like barrel-sandwich hybrid" evidence="5">
    <location>
        <begin position="69"/>
        <end position="207"/>
    </location>
</feature>
<feature type="domain" description="CusB-like beta-barrel" evidence="4">
    <location>
        <begin position="210"/>
        <end position="286"/>
    </location>
</feature>
<dbReference type="GO" id="GO:0022857">
    <property type="term" value="F:transmembrane transporter activity"/>
    <property type="evidence" value="ECO:0007669"/>
    <property type="project" value="InterPro"/>
</dbReference>
<evidence type="ECO:0000313" key="7">
    <source>
        <dbReference type="Proteomes" id="UP000182761"/>
    </source>
</evidence>
<gene>
    <name evidence="6" type="ORF">Ga0061079_102120</name>
</gene>
<evidence type="ECO:0000259" key="5">
    <source>
        <dbReference type="Pfam" id="PF25973"/>
    </source>
</evidence>
<dbReference type="InterPro" id="IPR006143">
    <property type="entry name" value="RND_pump_MFP"/>
</dbReference>
<dbReference type="GO" id="GO:0030313">
    <property type="term" value="C:cell envelope"/>
    <property type="evidence" value="ECO:0007669"/>
    <property type="project" value="TreeGrafter"/>
</dbReference>
<comment type="similarity">
    <text evidence="1">Belongs to the membrane fusion protein (MFP) (TC 8.A.1) family.</text>
</comment>
<keyword evidence="2" id="KW-0813">Transport</keyword>
<dbReference type="GO" id="GO:0015679">
    <property type="term" value="P:plasma membrane copper ion transport"/>
    <property type="evidence" value="ECO:0007669"/>
    <property type="project" value="TreeGrafter"/>
</dbReference>
<dbReference type="PANTHER" id="PTHR30097:SF4">
    <property type="entry name" value="SLR6042 PROTEIN"/>
    <property type="match status" value="1"/>
</dbReference>
<dbReference type="PANTHER" id="PTHR30097">
    <property type="entry name" value="CATION EFFLUX SYSTEM PROTEIN CUSB"/>
    <property type="match status" value="1"/>
</dbReference>
<dbReference type="Pfam" id="PF25973">
    <property type="entry name" value="BSH_CzcB"/>
    <property type="match status" value="1"/>
</dbReference>
<dbReference type="Gene3D" id="2.40.420.20">
    <property type="match status" value="1"/>
</dbReference>
<dbReference type="FunFam" id="2.40.30.170:FF:000010">
    <property type="entry name" value="Efflux RND transporter periplasmic adaptor subunit"/>
    <property type="match status" value="1"/>
</dbReference>
<evidence type="ECO:0000313" key="6">
    <source>
        <dbReference type="EMBL" id="CVK15574.1"/>
    </source>
</evidence>